<dbReference type="Proteomes" id="UP000053144">
    <property type="component" value="Chromosome 10"/>
</dbReference>
<dbReference type="EMBL" id="CM003380">
    <property type="protein sequence ID" value="KOM56076.1"/>
    <property type="molecule type" value="Genomic_DNA"/>
</dbReference>
<dbReference type="Gramene" id="KOM56076">
    <property type="protein sequence ID" value="KOM56076"/>
    <property type="gene ID" value="LR48_Vigan10g196800"/>
</dbReference>
<evidence type="ECO:0000313" key="2">
    <source>
        <dbReference type="Proteomes" id="UP000053144"/>
    </source>
</evidence>
<name>A0A0L9VLZ3_PHAAN</name>
<proteinExistence type="predicted"/>
<protein>
    <submittedName>
        <fullName evidence="1">Uncharacterized protein</fullName>
    </submittedName>
</protein>
<reference evidence="2" key="1">
    <citation type="journal article" date="2015" name="Proc. Natl. Acad. Sci. U.S.A.">
        <title>Genome sequencing of adzuki bean (Vigna angularis) provides insight into high starch and low fat accumulation and domestication.</title>
        <authorList>
            <person name="Yang K."/>
            <person name="Tian Z."/>
            <person name="Chen C."/>
            <person name="Luo L."/>
            <person name="Zhao B."/>
            <person name="Wang Z."/>
            <person name="Yu L."/>
            <person name="Li Y."/>
            <person name="Sun Y."/>
            <person name="Li W."/>
            <person name="Chen Y."/>
            <person name="Li Y."/>
            <person name="Zhang Y."/>
            <person name="Ai D."/>
            <person name="Zhao J."/>
            <person name="Shang C."/>
            <person name="Ma Y."/>
            <person name="Wu B."/>
            <person name="Wang M."/>
            <person name="Gao L."/>
            <person name="Sun D."/>
            <person name="Zhang P."/>
            <person name="Guo F."/>
            <person name="Wang W."/>
            <person name="Li Y."/>
            <person name="Wang J."/>
            <person name="Varshney R.K."/>
            <person name="Wang J."/>
            <person name="Ling H.Q."/>
            <person name="Wan P."/>
        </authorList>
    </citation>
    <scope>NUCLEOTIDE SEQUENCE</scope>
    <source>
        <strain evidence="2">cv. Jingnong 6</strain>
    </source>
</reference>
<evidence type="ECO:0000313" key="1">
    <source>
        <dbReference type="EMBL" id="KOM56076.1"/>
    </source>
</evidence>
<organism evidence="1 2">
    <name type="scientific">Phaseolus angularis</name>
    <name type="common">Azuki bean</name>
    <name type="synonym">Vigna angularis</name>
    <dbReference type="NCBI Taxonomy" id="3914"/>
    <lineage>
        <taxon>Eukaryota</taxon>
        <taxon>Viridiplantae</taxon>
        <taxon>Streptophyta</taxon>
        <taxon>Embryophyta</taxon>
        <taxon>Tracheophyta</taxon>
        <taxon>Spermatophyta</taxon>
        <taxon>Magnoliopsida</taxon>
        <taxon>eudicotyledons</taxon>
        <taxon>Gunneridae</taxon>
        <taxon>Pentapetalae</taxon>
        <taxon>rosids</taxon>
        <taxon>fabids</taxon>
        <taxon>Fabales</taxon>
        <taxon>Fabaceae</taxon>
        <taxon>Papilionoideae</taxon>
        <taxon>50 kb inversion clade</taxon>
        <taxon>NPAAA clade</taxon>
        <taxon>indigoferoid/millettioid clade</taxon>
        <taxon>Phaseoleae</taxon>
        <taxon>Vigna</taxon>
    </lineage>
</organism>
<sequence length="129" mass="15024">MAFARLSFESALNLELRFHSAASSLSGGSFEELAQLWSSASRAFVHQKGEEQRRDHHLRVMQAVTTLNGLMKDIMKLKEAYKGRVKKLKSVWKKGVLDLRKKNDKLKRKLEQEKKNFKMMWCSLYCHGH</sequence>
<gene>
    <name evidence="1" type="ORF">LR48_Vigan10g196800</name>
</gene>
<accession>A0A0L9VLZ3</accession>
<dbReference type="AlphaFoldDB" id="A0A0L9VLZ3"/>